<dbReference type="Proteomes" id="UP000028760">
    <property type="component" value="Unassembled WGS sequence"/>
</dbReference>
<feature type="region of interest" description="Disordered" evidence="16">
    <location>
        <begin position="1"/>
        <end position="175"/>
    </location>
</feature>
<dbReference type="KEGG" id="pfor:103156264"/>
<dbReference type="CTD" id="402862"/>
<feature type="compositionally biased region" description="Basic and acidic residues" evidence="16">
    <location>
        <begin position="58"/>
        <end position="72"/>
    </location>
</feature>
<dbReference type="GO" id="GO:0005768">
    <property type="term" value="C:endosome"/>
    <property type="evidence" value="ECO:0007669"/>
    <property type="project" value="UniProtKB-SubCell"/>
</dbReference>
<dbReference type="GeneID" id="103156264"/>
<evidence type="ECO:0000256" key="8">
    <source>
        <dbReference type="ARBA" id="ARBA00022753"/>
    </source>
</evidence>
<evidence type="ECO:0000313" key="18">
    <source>
        <dbReference type="Ensembl" id="ENSPFOP00000011792.1"/>
    </source>
</evidence>
<proteinExistence type="inferred from homology"/>
<feature type="compositionally biased region" description="Low complexity" evidence="16">
    <location>
        <begin position="156"/>
        <end position="166"/>
    </location>
</feature>
<keyword evidence="10" id="KW-0649">Protein kinase inhibitor</keyword>
<evidence type="ECO:0000259" key="17">
    <source>
        <dbReference type="Pfam" id="PF02234"/>
    </source>
</evidence>
<keyword evidence="9" id="KW-0832">Ubl conjugation</keyword>
<organism evidence="18 19">
    <name type="scientific">Poecilia formosa</name>
    <name type="common">Amazon molly</name>
    <name type="synonym">Limia formosa</name>
    <dbReference type="NCBI Taxonomy" id="48698"/>
    <lineage>
        <taxon>Eukaryota</taxon>
        <taxon>Metazoa</taxon>
        <taxon>Chordata</taxon>
        <taxon>Craniata</taxon>
        <taxon>Vertebrata</taxon>
        <taxon>Euteleostomi</taxon>
        <taxon>Actinopterygii</taxon>
        <taxon>Neopterygii</taxon>
        <taxon>Teleostei</taxon>
        <taxon>Neoteleostei</taxon>
        <taxon>Acanthomorphata</taxon>
        <taxon>Ovalentaria</taxon>
        <taxon>Atherinomorphae</taxon>
        <taxon>Cyprinodontiformes</taxon>
        <taxon>Poeciliidae</taxon>
        <taxon>Poeciliinae</taxon>
        <taxon>Poecilia</taxon>
    </lineage>
</organism>
<comment type="subcellular location">
    <subcellularLocation>
        <location evidence="3">Cytoplasm</location>
    </subcellularLocation>
    <subcellularLocation>
        <location evidence="2">Endosome</location>
    </subcellularLocation>
    <subcellularLocation>
        <location evidence="1">Nucleus</location>
    </subcellularLocation>
</comment>
<dbReference type="Gene3D" id="4.10.365.10">
    <property type="entry name" value="p27"/>
    <property type="match status" value="1"/>
</dbReference>
<feature type="compositionally biased region" description="Polar residues" evidence="16">
    <location>
        <begin position="1"/>
        <end position="15"/>
    </location>
</feature>
<evidence type="ECO:0000256" key="7">
    <source>
        <dbReference type="ARBA" id="ARBA00022553"/>
    </source>
</evidence>
<evidence type="ECO:0000313" key="19">
    <source>
        <dbReference type="Proteomes" id="UP000028760"/>
    </source>
</evidence>
<evidence type="ECO:0000256" key="3">
    <source>
        <dbReference type="ARBA" id="ARBA00004496"/>
    </source>
</evidence>
<evidence type="ECO:0000256" key="6">
    <source>
        <dbReference type="ARBA" id="ARBA00022490"/>
    </source>
</evidence>
<dbReference type="AlphaFoldDB" id="A0A087Y189"/>
<sequence>MCNNMSDVRLSNASPTVERVDARQLDNARSVRRVLFGTPDPEETRKQAEALQLQSVEAFRDKYNFDPVEDRPLSPGLYDWQEDEDAPEFYRRPPRWSQPPRGQAGEGSRETRRERRSAHTNGSRKRSLQSAGHCSNDCTSNGKKSHSDKDDDEEQALGAGSQAEQQQQEEEEVPC</sequence>
<evidence type="ECO:0000256" key="4">
    <source>
        <dbReference type="ARBA" id="ARBA00006726"/>
    </source>
</evidence>
<dbReference type="EMBL" id="AYCK01001445">
    <property type="status" value="NOT_ANNOTATED_CDS"/>
    <property type="molecule type" value="Genomic_DNA"/>
</dbReference>
<keyword evidence="6" id="KW-0963">Cytoplasm</keyword>
<evidence type="ECO:0000256" key="16">
    <source>
        <dbReference type="SAM" id="MobiDB-lite"/>
    </source>
</evidence>
<keyword evidence="12" id="KW-0131">Cell cycle</keyword>
<dbReference type="GO" id="GO:0004861">
    <property type="term" value="F:cyclin-dependent protein serine/threonine kinase inhibitor activity"/>
    <property type="evidence" value="ECO:0007669"/>
    <property type="project" value="InterPro"/>
</dbReference>
<reference evidence="18" key="2">
    <citation type="submission" date="2025-08" db="UniProtKB">
        <authorList>
            <consortium name="Ensembl"/>
        </authorList>
    </citation>
    <scope>IDENTIFICATION</scope>
</reference>
<evidence type="ECO:0000256" key="10">
    <source>
        <dbReference type="ARBA" id="ARBA00023013"/>
    </source>
</evidence>
<comment type="similarity">
    <text evidence="4">Belongs to the CDI family.</text>
</comment>
<dbReference type="PANTHER" id="PTHR10265">
    <property type="entry name" value="CYCLIN-DEPENDENT KINASE INHIBITOR 1"/>
    <property type="match status" value="1"/>
</dbReference>
<dbReference type="Ensembl" id="ENSPFOT00000011809.1">
    <property type="protein sequence ID" value="ENSPFOP00000011792.1"/>
    <property type="gene ID" value="ENSPFOG00000011822.1"/>
</dbReference>
<dbReference type="GO" id="GO:0045930">
    <property type="term" value="P:negative regulation of mitotic cell cycle"/>
    <property type="evidence" value="ECO:0007669"/>
    <property type="project" value="TreeGrafter"/>
</dbReference>
<keyword evidence="19" id="KW-1185">Reference proteome</keyword>
<dbReference type="GeneTree" id="ENSGT00940000174997"/>
<evidence type="ECO:0000256" key="5">
    <source>
        <dbReference type="ARBA" id="ARBA00014547"/>
    </source>
</evidence>
<evidence type="ECO:0000256" key="15">
    <source>
        <dbReference type="ARBA" id="ARBA00045727"/>
    </source>
</evidence>
<keyword evidence="7" id="KW-0597">Phosphoprotein</keyword>
<evidence type="ECO:0000256" key="9">
    <source>
        <dbReference type="ARBA" id="ARBA00022843"/>
    </source>
</evidence>
<reference evidence="19" key="1">
    <citation type="submission" date="2013-10" db="EMBL/GenBank/DDBJ databases">
        <authorList>
            <person name="Schartl M."/>
            <person name="Warren W."/>
        </authorList>
    </citation>
    <scope>NUCLEOTIDE SEQUENCE [LARGE SCALE GENOMIC DNA]</scope>
    <source>
        <strain evidence="19">female</strain>
    </source>
</reference>
<comment type="function">
    <text evidence="15">Important regulator of cell cycle progression. Inhibits the kinase activity of CDK2 bound to cyclin A, but has little inhibitory activity on CDK2 bound to SPDYA. Involved in G1 arrest. Potent inhibitor of cyclin E- and cyclin A-CDK2 complexes. Forms a complex with cyclin type D-CDK4 complexes and is involved in the assembly, stability, and modulation of CCND1-CDK4 complex activation. Acts either as an inhibitor or an activator of cyclin type D-CDK4 complexes depending on its phosphorylation state and/or stoichometry.</text>
</comment>
<protein>
    <recommendedName>
        <fullName evidence="5">Cyclin-dependent kinase inhibitor 1B</fullName>
    </recommendedName>
    <alternativeName>
        <fullName evidence="14">Cyclin-dependent kinase inhibitor p27</fullName>
    </alternativeName>
    <alternativeName>
        <fullName evidence="13">p27Kip1</fullName>
    </alternativeName>
</protein>
<dbReference type="GO" id="GO:0008285">
    <property type="term" value="P:negative regulation of cell population proliferation"/>
    <property type="evidence" value="ECO:0007669"/>
    <property type="project" value="TreeGrafter"/>
</dbReference>
<dbReference type="InterPro" id="IPR003175">
    <property type="entry name" value="CDI_dom"/>
</dbReference>
<dbReference type="GO" id="GO:0005634">
    <property type="term" value="C:nucleus"/>
    <property type="evidence" value="ECO:0007669"/>
    <property type="project" value="UniProtKB-SubCell"/>
</dbReference>
<feature type="domain" description="Cyclin-dependent kinase inhibitor" evidence="17">
    <location>
        <begin position="35"/>
        <end position="81"/>
    </location>
</feature>
<evidence type="ECO:0000256" key="12">
    <source>
        <dbReference type="ARBA" id="ARBA00023306"/>
    </source>
</evidence>
<dbReference type="GO" id="GO:0051087">
    <property type="term" value="F:protein-folding chaperone binding"/>
    <property type="evidence" value="ECO:0007669"/>
    <property type="project" value="TreeGrafter"/>
</dbReference>
<dbReference type="RefSeq" id="XP_007578317.1">
    <property type="nucleotide sequence ID" value="XM_007578255.2"/>
</dbReference>
<name>A0A087Y189_POEFO</name>
<accession>A0A087Y189</accession>
<evidence type="ECO:0000256" key="1">
    <source>
        <dbReference type="ARBA" id="ARBA00004123"/>
    </source>
</evidence>
<dbReference type="GO" id="GO:0000082">
    <property type="term" value="P:G1/S transition of mitotic cell cycle"/>
    <property type="evidence" value="ECO:0007669"/>
    <property type="project" value="TreeGrafter"/>
</dbReference>
<dbReference type="STRING" id="48698.ENSPFOP00000011792"/>
<keyword evidence="11" id="KW-0539">Nucleus</keyword>
<evidence type="ECO:0000256" key="13">
    <source>
        <dbReference type="ARBA" id="ARBA00031903"/>
    </source>
</evidence>
<evidence type="ECO:0000256" key="14">
    <source>
        <dbReference type="ARBA" id="ARBA00031925"/>
    </source>
</evidence>
<dbReference type="OMA" id="EDAPEFY"/>
<feature type="compositionally biased region" description="Polar residues" evidence="16">
    <location>
        <begin position="128"/>
        <end position="142"/>
    </location>
</feature>
<evidence type="ECO:0000256" key="2">
    <source>
        <dbReference type="ARBA" id="ARBA00004177"/>
    </source>
</evidence>
<dbReference type="Pfam" id="PF02234">
    <property type="entry name" value="CDI"/>
    <property type="match status" value="1"/>
</dbReference>
<dbReference type="PANTHER" id="PTHR10265:SF9">
    <property type="entry name" value="CYCLIN-DEPENDENT KINASE INHIBITOR 1B"/>
    <property type="match status" value="1"/>
</dbReference>
<reference evidence="18" key="3">
    <citation type="submission" date="2025-09" db="UniProtKB">
        <authorList>
            <consortium name="Ensembl"/>
        </authorList>
    </citation>
    <scope>IDENTIFICATION</scope>
</reference>
<evidence type="ECO:0000256" key="11">
    <source>
        <dbReference type="ARBA" id="ARBA00023242"/>
    </source>
</evidence>
<dbReference type="eggNOG" id="KOG4743">
    <property type="taxonomic scope" value="Eukaryota"/>
</dbReference>
<feature type="compositionally biased region" description="Basic residues" evidence="16">
    <location>
        <begin position="114"/>
        <end position="127"/>
    </location>
</feature>
<keyword evidence="8" id="KW-0967">Endosome</keyword>
<dbReference type="InterPro" id="IPR044898">
    <property type="entry name" value="CDI_dom_sf"/>
</dbReference>
<dbReference type="OrthoDB" id="6373236at2759"/>